<comment type="caution">
    <text evidence="4">The sequence shown here is derived from an EMBL/GenBank/DDBJ whole genome shotgun (WGS) entry which is preliminary data.</text>
</comment>
<evidence type="ECO:0000256" key="1">
    <source>
        <dbReference type="SAM" id="MobiDB-lite"/>
    </source>
</evidence>
<keyword evidence="5" id="KW-1185">Reference proteome</keyword>
<evidence type="ECO:0000256" key="2">
    <source>
        <dbReference type="SAM" id="Phobius"/>
    </source>
</evidence>
<dbReference type="EMBL" id="JAGINT010000001">
    <property type="protein sequence ID" value="MBP2349005.1"/>
    <property type="molecule type" value="Genomic_DNA"/>
</dbReference>
<feature type="transmembrane region" description="Helical" evidence="2">
    <location>
        <begin position="133"/>
        <end position="153"/>
    </location>
</feature>
<sequence length="192" mass="20783">MTLLMSIALTALVVTTVYLFCLRPMRRGRHPVPAREGRGSPAAARAATDVDIELRRARAELVRLRRRHGQPDAPIPTDEALRASVVVAVPRWRRYLPVNMSRVEQVVRVAAGVAVAVIAALVLPGAVGSGWRVGLAVLSGLVVVDLVVSGLIGHCPLHRFLRMPWEPRRRSAGTPQRRTSPTPGAPADKVSP</sequence>
<feature type="transmembrane region" description="Helical" evidence="2">
    <location>
        <begin position="106"/>
        <end position="127"/>
    </location>
</feature>
<name>A0ABS4UBN4_9ACTN</name>
<evidence type="ECO:0000313" key="5">
    <source>
        <dbReference type="Proteomes" id="UP000755585"/>
    </source>
</evidence>
<proteinExistence type="predicted"/>
<keyword evidence="2" id="KW-0812">Transmembrane</keyword>
<reference evidence="4 5" key="1">
    <citation type="submission" date="2021-03" db="EMBL/GenBank/DDBJ databases">
        <title>Sequencing the genomes of 1000 actinobacteria strains.</title>
        <authorList>
            <person name="Klenk H.-P."/>
        </authorList>
    </citation>
    <scope>NUCLEOTIDE SEQUENCE [LARGE SCALE GENOMIC DNA]</scope>
    <source>
        <strain evidence="4 5">DSM 18824</strain>
    </source>
</reference>
<feature type="region of interest" description="Disordered" evidence="1">
    <location>
        <begin position="168"/>
        <end position="192"/>
    </location>
</feature>
<keyword evidence="2" id="KW-1133">Transmembrane helix</keyword>
<keyword evidence="2" id="KW-0472">Membrane</keyword>
<feature type="domain" description="Inner membrane protein YgaP-like transmembrane" evidence="3">
    <location>
        <begin position="98"/>
        <end position="162"/>
    </location>
</feature>
<accession>A0ABS4UBN4</accession>
<dbReference type="RefSeq" id="WP_245357386.1">
    <property type="nucleotide sequence ID" value="NZ_BAAAVU010000028.1"/>
</dbReference>
<dbReference type="InterPro" id="IPR021309">
    <property type="entry name" value="YgaP-like_TM"/>
</dbReference>
<dbReference type="Gene3D" id="6.10.140.1340">
    <property type="match status" value="1"/>
</dbReference>
<gene>
    <name evidence="4" type="ORF">JOF29_000088</name>
</gene>
<organism evidence="4 5">
    <name type="scientific">Kribbella aluminosa</name>
    <dbReference type="NCBI Taxonomy" id="416017"/>
    <lineage>
        <taxon>Bacteria</taxon>
        <taxon>Bacillati</taxon>
        <taxon>Actinomycetota</taxon>
        <taxon>Actinomycetes</taxon>
        <taxon>Propionibacteriales</taxon>
        <taxon>Kribbellaceae</taxon>
        <taxon>Kribbella</taxon>
    </lineage>
</organism>
<dbReference type="Pfam" id="PF11127">
    <property type="entry name" value="YgaP-like_TM"/>
    <property type="match status" value="1"/>
</dbReference>
<evidence type="ECO:0000259" key="3">
    <source>
        <dbReference type="Pfam" id="PF11127"/>
    </source>
</evidence>
<dbReference type="Proteomes" id="UP000755585">
    <property type="component" value="Unassembled WGS sequence"/>
</dbReference>
<protein>
    <recommendedName>
        <fullName evidence="3">Inner membrane protein YgaP-like transmembrane domain-containing protein</fullName>
    </recommendedName>
</protein>
<evidence type="ECO:0000313" key="4">
    <source>
        <dbReference type="EMBL" id="MBP2349005.1"/>
    </source>
</evidence>
<feature type="transmembrane region" description="Helical" evidence="2">
    <location>
        <begin position="6"/>
        <end position="25"/>
    </location>
</feature>
<feature type="compositionally biased region" description="Polar residues" evidence="1">
    <location>
        <begin position="173"/>
        <end position="182"/>
    </location>
</feature>